<reference evidence="1" key="1">
    <citation type="submission" date="2022-04" db="EMBL/GenBank/DDBJ databases">
        <title>Complete genome of Bacillus.</title>
        <authorList>
            <person name="Kong X."/>
            <person name="Hou M."/>
        </authorList>
    </citation>
    <scope>NUCLEOTIDE SEQUENCE</scope>
    <source>
        <strain evidence="1">A78.1</strain>
    </source>
</reference>
<organism evidence="1 2">
    <name type="scientific">Bacillus rugosus</name>
    <dbReference type="NCBI Taxonomy" id="2715209"/>
    <lineage>
        <taxon>Bacteria</taxon>
        <taxon>Bacillati</taxon>
        <taxon>Bacillota</taxon>
        <taxon>Bacilli</taxon>
        <taxon>Bacillales</taxon>
        <taxon>Bacillaceae</taxon>
        <taxon>Bacillus</taxon>
    </lineage>
</organism>
<sequence length="54" mass="6310">MGRKYQLPIGRNGLKPVVYMDDWHEMVSAKILSLFINSLFIFACYTISKLDKKE</sequence>
<gene>
    <name evidence="1" type="ORF">M0696_07050</name>
</gene>
<dbReference type="Proteomes" id="UP000830837">
    <property type="component" value="Chromosome"/>
</dbReference>
<protein>
    <submittedName>
        <fullName evidence="1">Uncharacterized protein</fullName>
    </submittedName>
</protein>
<dbReference type="EMBL" id="CP096590">
    <property type="protein sequence ID" value="UPV80437.1"/>
    <property type="molecule type" value="Genomic_DNA"/>
</dbReference>
<name>A0ACD4A2R6_9BACI</name>
<evidence type="ECO:0000313" key="1">
    <source>
        <dbReference type="EMBL" id="UPV80437.1"/>
    </source>
</evidence>
<accession>A0ACD4A2R6</accession>
<evidence type="ECO:0000313" key="2">
    <source>
        <dbReference type="Proteomes" id="UP000830837"/>
    </source>
</evidence>
<keyword evidence="2" id="KW-1185">Reference proteome</keyword>
<proteinExistence type="predicted"/>